<reference evidence="4 5" key="1">
    <citation type="submission" date="2024-05" db="EMBL/GenBank/DDBJ databases">
        <title>Genome sequencing and assembly of Indian major carp, Cirrhinus mrigala (Hamilton, 1822).</title>
        <authorList>
            <person name="Mohindra V."/>
            <person name="Chowdhury L.M."/>
            <person name="Lal K."/>
            <person name="Jena J.K."/>
        </authorList>
    </citation>
    <scope>NUCLEOTIDE SEQUENCE [LARGE SCALE GENOMIC DNA]</scope>
    <source>
        <strain evidence="4">CM1030</strain>
        <tissue evidence="4">Blood</tissue>
    </source>
</reference>
<proteinExistence type="predicted"/>
<dbReference type="InterPro" id="IPR000436">
    <property type="entry name" value="Sushi_SCR_CCP_dom"/>
</dbReference>
<evidence type="ECO:0000259" key="3">
    <source>
        <dbReference type="PROSITE" id="PS50923"/>
    </source>
</evidence>
<dbReference type="PROSITE" id="PS50923">
    <property type="entry name" value="SUSHI"/>
    <property type="match status" value="1"/>
</dbReference>
<comment type="caution">
    <text evidence="4">The sequence shown here is derived from an EMBL/GenBank/DDBJ whole genome shotgun (WGS) entry which is preliminary data.</text>
</comment>
<dbReference type="Proteomes" id="UP001529510">
    <property type="component" value="Unassembled WGS sequence"/>
</dbReference>
<comment type="caution">
    <text evidence="2">Lacks conserved residue(s) required for the propagation of feature annotation.</text>
</comment>
<evidence type="ECO:0000313" key="5">
    <source>
        <dbReference type="Proteomes" id="UP001529510"/>
    </source>
</evidence>
<dbReference type="EMBL" id="JAMKFB020000011">
    <property type="protein sequence ID" value="KAL0180992.1"/>
    <property type="molecule type" value="Genomic_DNA"/>
</dbReference>
<dbReference type="Pfam" id="PF00084">
    <property type="entry name" value="Sushi"/>
    <property type="match status" value="1"/>
</dbReference>
<accession>A0ABD0Q429</accession>
<sequence length="404" mass="45422">VLHLKQEPLHGHDVPTSLKVHLHSHLNTLAITAPKDAFLKTALLGVPHIKLDLTDLKQKNIEKPVEKKPSKILLFDRTQDSGKPEPISNFENFKDPIRNADLQKSMPVTSPNVNTISLATSFHKSSFLSTTSTSFITPAMNTQQVKITDQTFTEAPYRRNKKGYQSTIDQSVILAAETSPEYIKNNLHWISTTPAPNINTLGTDDHLQSETFNKVPHKATTESFAPGFMVSKHESVSFAPIMGFTAPSTSRELYEPKPDFQETSPPPDTFVYTSSSMEVLTTTTQLVSDLHLATPTDIHHITDVIDDHQINGKRNQSNPKQAFDPLAWKDLLRFPTRMRRPVCPYPPFPSLGTFYFRSIKNPGPLQYKHYIQYACYPGYTLTSGDVYSYCQHNGQWSGKTPLCL</sequence>
<feature type="non-terminal residue" evidence="4">
    <location>
        <position position="404"/>
    </location>
</feature>
<dbReference type="Gene3D" id="2.10.70.10">
    <property type="entry name" value="Complement Module, domain 1"/>
    <property type="match status" value="1"/>
</dbReference>
<keyword evidence="5" id="KW-1185">Reference proteome</keyword>
<dbReference type="CDD" id="cd00033">
    <property type="entry name" value="CCP"/>
    <property type="match status" value="1"/>
</dbReference>
<gene>
    <name evidence="4" type="ORF">M9458_023398</name>
</gene>
<keyword evidence="2" id="KW-0768">Sushi</keyword>
<dbReference type="SMART" id="SM00032">
    <property type="entry name" value="CCP"/>
    <property type="match status" value="1"/>
</dbReference>
<dbReference type="InterPro" id="IPR035976">
    <property type="entry name" value="Sushi/SCR/CCP_sf"/>
</dbReference>
<organism evidence="4 5">
    <name type="scientific">Cirrhinus mrigala</name>
    <name type="common">Mrigala</name>
    <dbReference type="NCBI Taxonomy" id="683832"/>
    <lineage>
        <taxon>Eukaryota</taxon>
        <taxon>Metazoa</taxon>
        <taxon>Chordata</taxon>
        <taxon>Craniata</taxon>
        <taxon>Vertebrata</taxon>
        <taxon>Euteleostomi</taxon>
        <taxon>Actinopterygii</taxon>
        <taxon>Neopterygii</taxon>
        <taxon>Teleostei</taxon>
        <taxon>Ostariophysi</taxon>
        <taxon>Cypriniformes</taxon>
        <taxon>Cyprinidae</taxon>
        <taxon>Labeoninae</taxon>
        <taxon>Labeonini</taxon>
        <taxon>Cirrhinus</taxon>
    </lineage>
</organism>
<dbReference type="SUPFAM" id="SSF57535">
    <property type="entry name" value="Complement control module/SCR domain"/>
    <property type="match status" value="1"/>
</dbReference>
<protein>
    <recommendedName>
        <fullName evidence="3">Sushi domain-containing protein</fullName>
    </recommendedName>
</protein>
<feature type="domain" description="Sushi" evidence="3">
    <location>
        <begin position="341"/>
        <end position="404"/>
    </location>
</feature>
<evidence type="ECO:0000313" key="4">
    <source>
        <dbReference type="EMBL" id="KAL0180992.1"/>
    </source>
</evidence>
<evidence type="ECO:0000256" key="2">
    <source>
        <dbReference type="PROSITE-ProRule" id="PRU00302"/>
    </source>
</evidence>
<evidence type="ECO:0000256" key="1">
    <source>
        <dbReference type="ARBA" id="ARBA00023157"/>
    </source>
</evidence>
<dbReference type="AlphaFoldDB" id="A0ABD0Q429"/>
<keyword evidence="1" id="KW-1015">Disulfide bond</keyword>
<feature type="non-terminal residue" evidence="4">
    <location>
        <position position="1"/>
    </location>
</feature>
<name>A0ABD0Q429_CIRMR</name>